<dbReference type="PANTHER" id="PTHR30506:SF3">
    <property type="entry name" value="UPF0126 INNER MEMBRANE PROTEIN YADS-RELATED"/>
    <property type="match status" value="1"/>
</dbReference>
<keyword evidence="10" id="KW-1185">Reference proteome</keyword>
<proteinExistence type="inferred from homology"/>
<evidence type="ECO:0000259" key="8">
    <source>
        <dbReference type="Pfam" id="PF03458"/>
    </source>
</evidence>
<feature type="domain" description="Glycine transporter" evidence="8">
    <location>
        <begin position="99"/>
        <end position="174"/>
    </location>
</feature>
<comment type="subcellular location">
    <subcellularLocation>
        <location evidence="1">Cell membrane</location>
        <topology evidence="1">Multi-pass membrane protein</topology>
    </subcellularLocation>
</comment>
<feature type="transmembrane region" description="Helical" evidence="7">
    <location>
        <begin position="6"/>
        <end position="24"/>
    </location>
</feature>
<keyword evidence="5 7" id="KW-1133">Transmembrane helix</keyword>
<evidence type="ECO:0000313" key="9">
    <source>
        <dbReference type="EMBL" id="MEQ2511353.1"/>
    </source>
</evidence>
<dbReference type="InterPro" id="IPR005115">
    <property type="entry name" value="Gly_transporter"/>
</dbReference>
<comment type="similarity">
    <text evidence="2">Belongs to the UPF0126 family.</text>
</comment>
<feature type="transmembrane region" description="Helical" evidence="7">
    <location>
        <begin position="95"/>
        <end position="114"/>
    </location>
</feature>
<dbReference type="EMBL" id="JBBMFF010000225">
    <property type="protein sequence ID" value="MEQ2511353.1"/>
    <property type="molecule type" value="Genomic_DNA"/>
</dbReference>
<comment type="caution">
    <text evidence="9">The sequence shown here is derived from an EMBL/GenBank/DDBJ whole genome shotgun (WGS) entry which is preliminary data.</text>
</comment>
<accession>A0ABV1G7S1</accession>
<organism evidence="9 10">
    <name type="scientific">Faecousia intestinalis</name>
    <dbReference type="NCBI Taxonomy" id="3133167"/>
    <lineage>
        <taxon>Bacteria</taxon>
        <taxon>Bacillati</taxon>
        <taxon>Bacillota</taxon>
        <taxon>Clostridia</taxon>
        <taxon>Eubacteriales</taxon>
        <taxon>Oscillospiraceae</taxon>
        <taxon>Faecousia</taxon>
    </lineage>
</organism>
<dbReference type="Proteomes" id="UP001491552">
    <property type="component" value="Unassembled WGS sequence"/>
</dbReference>
<evidence type="ECO:0000256" key="7">
    <source>
        <dbReference type="SAM" id="Phobius"/>
    </source>
</evidence>
<feature type="domain" description="Glycine transporter" evidence="8">
    <location>
        <begin position="7"/>
        <end position="78"/>
    </location>
</feature>
<feature type="transmembrane region" description="Helical" evidence="7">
    <location>
        <begin position="67"/>
        <end position="83"/>
    </location>
</feature>
<dbReference type="PANTHER" id="PTHR30506">
    <property type="entry name" value="INNER MEMBRANE PROTEIN"/>
    <property type="match status" value="1"/>
</dbReference>
<evidence type="ECO:0000256" key="2">
    <source>
        <dbReference type="ARBA" id="ARBA00008193"/>
    </source>
</evidence>
<evidence type="ECO:0000256" key="4">
    <source>
        <dbReference type="ARBA" id="ARBA00022692"/>
    </source>
</evidence>
<feature type="transmembrane region" description="Helical" evidence="7">
    <location>
        <begin position="180"/>
        <end position="197"/>
    </location>
</feature>
<feature type="transmembrane region" description="Helical" evidence="7">
    <location>
        <begin position="126"/>
        <end position="146"/>
    </location>
</feature>
<feature type="transmembrane region" description="Helical" evidence="7">
    <location>
        <begin position="158"/>
        <end position="174"/>
    </location>
</feature>
<sequence>MDKFVFLLELIGTVAFAASGSLTAMRRHMDLLGVIVLGVITSVGGGILRDVILGITPPLAFRDPTCTLVAVGVSLLLCIPWIRHSLMHNHRLFDVSLLLMDSVGLGVFTVMGIWNAMDFSPDRSTYLLVFVGLLTGVGGGVMRDVLAGNTPYILVKHVYACASLAGAVLCAVLWRHVPQYVAMLAGMAAVLLIRLLSAHFRWNLPRVKDETL</sequence>
<protein>
    <submittedName>
        <fullName evidence="9">Trimeric intracellular cation channel family protein</fullName>
    </submittedName>
</protein>
<gene>
    <name evidence="9" type="ORF">WMO66_08860</name>
</gene>
<dbReference type="Pfam" id="PF03458">
    <property type="entry name" value="Gly_transporter"/>
    <property type="match status" value="2"/>
</dbReference>
<reference evidence="9 10" key="1">
    <citation type="submission" date="2024-03" db="EMBL/GenBank/DDBJ databases">
        <title>Human intestinal bacterial collection.</title>
        <authorList>
            <person name="Pauvert C."/>
            <person name="Hitch T.C.A."/>
            <person name="Clavel T."/>
        </authorList>
    </citation>
    <scope>NUCLEOTIDE SEQUENCE [LARGE SCALE GENOMIC DNA]</scope>
    <source>
        <strain evidence="9 10">CLA-AA-H192</strain>
    </source>
</reference>
<keyword evidence="4 7" id="KW-0812">Transmembrane</keyword>
<keyword evidence="6 7" id="KW-0472">Membrane</keyword>
<dbReference type="RefSeq" id="WP_349136038.1">
    <property type="nucleotide sequence ID" value="NZ_JBBMFF010000225.1"/>
</dbReference>
<keyword evidence="3" id="KW-1003">Cell membrane</keyword>
<evidence type="ECO:0000256" key="3">
    <source>
        <dbReference type="ARBA" id="ARBA00022475"/>
    </source>
</evidence>
<evidence type="ECO:0000313" key="10">
    <source>
        <dbReference type="Proteomes" id="UP001491552"/>
    </source>
</evidence>
<feature type="transmembrane region" description="Helical" evidence="7">
    <location>
        <begin position="31"/>
        <end position="55"/>
    </location>
</feature>
<name>A0ABV1G7S1_9FIRM</name>
<evidence type="ECO:0000256" key="6">
    <source>
        <dbReference type="ARBA" id="ARBA00023136"/>
    </source>
</evidence>
<evidence type="ECO:0000256" key="5">
    <source>
        <dbReference type="ARBA" id="ARBA00022989"/>
    </source>
</evidence>
<evidence type="ECO:0000256" key="1">
    <source>
        <dbReference type="ARBA" id="ARBA00004651"/>
    </source>
</evidence>